<keyword evidence="2" id="KW-1185">Reference proteome</keyword>
<accession>A0A5C7FW16</accession>
<evidence type="ECO:0000313" key="1">
    <source>
        <dbReference type="EMBL" id="TXF90574.1"/>
    </source>
</evidence>
<sequence length="254" mass="26779">MNKNRILGIDVGGTGVKGAIVDVETGTLLTERIRILTPQPATPKAVAATIQKLVNEFEYEGPVGVGFPAIVRHGVAASAANIDKSWIGTNIEETFSEKTGLPFFALNDADAAGIATINFGAGNPYAEDGVVVMVTIGTGLGGALFVDGKLMPNLEIGQIYLKNQKVVAEKYISNKIRKDTNMSWSEFGKKFNKFLSHVDGILNPDLIVLGGGASKSFSEFKRHLKTNAEVKAATLANAAGTVGAAVYAAQRIGK</sequence>
<dbReference type="CDD" id="cd24058">
    <property type="entry name" value="ASKHA_NBD_ROK_PPGK"/>
    <property type="match status" value="1"/>
</dbReference>
<dbReference type="InterPro" id="IPR000600">
    <property type="entry name" value="ROK"/>
</dbReference>
<comment type="caution">
    <text evidence="1">The sequence shown here is derived from an EMBL/GenBank/DDBJ whole genome shotgun (WGS) entry which is preliminary data.</text>
</comment>
<dbReference type="InterPro" id="IPR043129">
    <property type="entry name" value="ATPase_NBD"/>
</dbReference>
<dbReference type="NCBIfam" id="NF045942">
    <property type="entry name" value="PolPhglucPhase"/>
    <property type="match status" value="1"/>
</dbReference>
<name>A0A5C7FW16_9BACT</name>
<dbReference type="PANTHER" id="PTHR18964:SF146">
    <property type="entry name" value="POLYPHOSPHATE GLUCOKINASE"/>
    <property type="match status" value="1"/>
</dbReference>
<proteinExistence type="predicted"/>
<dbReference type="RefSeq" id="WP_147929746.1">
    <property type="nucleotide sequence ID" value="NZ_VOXD01000006.1"/>
</dbReference>
<dbReference type="Pfam" id="PF00480">
    <property type="entry name" value="ROK"/>
    <property type="match status" value="1"/>
</dbReference>
<dbReference type="Gene3D" id="3.30.420.40">
    <property type="match status" value="2"/>
</dbReference>
<reference evidence="1 2" key="1">
    <citation type="submission" date="2019-08" db="EMBL/GenBank/DDBJ databases">
        <title>Lewinella sp. strain SSH13 Genome sequencing and assembly.</title>
        <authorList>
            <person name="Kim I."/>
        </authorList>
    </citation>
    <scope>NUCLEOTIDE SEQUENCE [LARGE SCALE GENOMIC DNA]</scope>
    <source>
        <strain evidence="1 2">SSH13</strain>
    </source>
</reference>
<dbReference type="PANTHER" id="PTHR18964">
    <property type="entry name" value="ROK (REPRESSOR, ORF, KINASE) FAMILY"/>
    <property type="match status" value="1"/>
</dbReference>
<dbReference type="OrthoDB" id="9810372at2"/>
<protein>
    <submittedName>
        <fullName evidence="1">ROK family protein</fullName>
    </submittedName>
</protein>
<dbReference type="AlphaFoldDB" id="A0A5C7FW16"/>
<dbReference type="EMBL" id="VOXD01000006">
    <property type="protein sequence ID" value="TXF90574.1"/>
    <property type="molecule type" value="Genomic_DNA"/>
</dbReference>
<evidence type="ECO:0000313" key="2">
    <source>
        <dbReference type="Proteomes" id="UP000321907"/>
    </source>
</evidence>
<gene>
    <name evidence="1" type="ORF">FUA23_05615</name>
</gene>
<dbReference type="Proteomes" id="UP000321907">
    <property type="component" value="Unassembled WGS sequence"/>
</dbReference>
<organism evidence="1 2">
    <name type="scientific">Neolewinella aurantiaca</name>
    <dbReference type="NCBI Taxonomy" id="2602767"/>
    <lineage>
        <taxon>Bacteria</taxon>
        <taxon>Pseudomonadati</taxon>
        <taxon>Bacteroidota</taxon>
        <taxon>Saprospiria</taxon>
        <taxon>Saprospirales</taxon>
        <taxon>Lewinellaceae</taxon>
        <taxon>Neolewinella</taxon>
    </lineage>
</organism>
<dbReference type="SUPFAM" id="SSF53067">
    <property type="entry name" value="Actin-like ATPase domain"/>
    <property type="match status" value="1"/>
</dbReference>